<dbReference type="InterPro" id="IPR012340">
    <property type="entry name" value="NA-bd_OB-fold"/>
</dbReference>
<dbReference type="PIRSF" id="PIRSF002070">
    <property type="entry name" value="SSB"/>
    <property type="match status" value="1"/>
</dbReference>
<name>A0A7T3V418_9SPIR</name>
<dbReference type="InterPro" id="IPR000424">
    <property type="entry name" value="Primosome_PriB/ssb"/>
</dbReference>
<sequence length="125" mass="13997">MTDINKTVLVGRLTKDIDIKYTNSGAPIGNMSIAVNRSRKQDGQWVDEASFFDVKIYGKMAESLRPYLTKGKQIAVEGFLKQERWQKDGQNFSRVTVGAENVQLLGGNSGNDSQHQNNDYGYYGN</sequence>
<feature type="region of interest" description="Disordered" evidence="4">
    <location>
        <begin position="104"/>
        <end position="125"/>
    </location>
</feature>
<dbReference type="RefSeq" id="WP_198441933.1">
    <property type="nucleotide sequence ID" value="NZ_CP064936.1"/>
</dbReference>
<dbReference type="PROSITE" id="PS50935">
    <property type="entry name" value="SSB"/>
    <property type="match status" value="1"/>
</dbReference>
<evidence type="ECO:0000256" key="3">
    <source>
        <dbReference type="PIRNR" id="PIRNR002070"/>
    </source>
</evidence>
<dbReference type="InterPro" id="IPR011344">
    <property type="entry name" value="ssDNA-bd"/>
</dbReference>
<dbReference type="Pfam" id="PF00436">
    <property type="entry name" value="SSB"/>
    <property type="match status" value="1"/>
</dbReference>
<dbReference type="HAMAP" id="MF_00984">
    <property type="entry name" value="SSB"/>
    <property type="match status" value="1"/>
</dbReference>
<evidence type="ECO:0000256" key="1">
    <source>
        <dbReference type="ARBA" id="ARBA00023125"/>
    </source>
</evidence>
<dbReference type="NCBIfam" id="TIGR00621">
    <property type="entry name" value="ssb"/>
    <property type="match status" value="1"/>
</dbReference>
<evidence type="ECO:0000313" key="7">
    <source>
        <dbReference type="Proteomes" id="UP000595224"/>
    </source>
</evidence>
<evidence type="ECO:0000313" key="5">
    <source>
        <dbReference type="EMBL" id="QQA00058.1"/>
    </source>
</evidence>
<gene>
    <name evidence="5" type="primary">ssb</name>
    <name evidence="6" type="ORF">IWA51_01665</name>
    <name evidence="5" type="ORF">IWA51_07155</name>
</gene>
<dbReference type="KEGG" id="tper:IWA51_07155"/>
<proteinExistence type="inferred from homology"/>
<dbReference type="GO" id="GO:0006260">
    <property type="term" value="P:DNA replication"/>
    <property type="evidence" value="ECO:0007669"/>
    <property type="project" value="InterPro"/>
</dbReference>
<protein>
    <recommendedName>
        <fullName evidence="2 3">Single-stranded DNA-binding protein</fullName>
        <shortName evidence="2">SSB</shortName>
    </recommendedName>
</protein>
<evidence type="ECO:0000256" key="4">
    <source>
        <dbReference type="SAM" id="MobiDB-lite"/>
    </source>
</evidence>
<keyword evidence="1 2" id="KW-0238">DNA-binding</keyword>
<comment type="subunit">
    <text evidence="2">Homotetramer.</text>
</comment>
<evidence type="ECO:0000313" key="6">
    <source>
        <dbReference type="EMBL" id="QQA01353.1"/>
    </source>
</evidence>
<reference evidence="5 7" key="1">
    <citation type="submission" date="2020-11" db="EMBL/GenBank/DDBJ databases">
        <title>Treponema Peruensis nv. sp., first commensal Treponema isolated from human feces.</title>
        <authorList>
            <person name="Belkhou C."/>
            <person name="Raes J."/>
        </authorList>
    </citation>
    <scope>NUCLEOTIDE SEQUENCE [LARGE SCALE GENOMIC DNA]</scope>
    <source>
        <strain evidence="5 7">RCC2812</strain>
    </source>
</reference>
<dbReference type="KEGG" id="tper:IWA51_01665"/>
<dbReference type="SUPFAM" id="SSF50249">
    <property type="entry name" value="Nucleic acid-binding proteins"/>
    <property type="match status" value="1"/>
</dbReference>
<keyword evidence="7" id="KW-1185">Reference proteome</keyword>
<dbReference type="Gene3D" id="2.40.50.140">
    <property type="entry name" value="Nucleic acid-binding proteins"/>
    <property type="match status" value="1"/>
</dbReference>
<dbReference type="EMBL" id="CP064936">
    <property type="protein sequence ID" value="QQA00058.1"/>
    <property type="molecule type" value="Genomic_DNA"/>
</dbReference>
<feature type="compositionally biased region" description="Polar residues" evidence="4">
    <location>
        <begin position="110"/>
        <end position="119"/>
    </location>
</feature>
<dbReference type="AlphaFoldDB" id="A0A7T3V418"/>
<accession>A0A7T3V418</accession>
<evidence type="ECO:0000256" key="2">
    <source>
        <dbReference type="HAMAP-Rule" id="MF_00984"/>
    </source>
</evidence>
<dbReference type="Proteomes" id="UP000595224">
    <property type="component" value="Chromosome"/>
</dbReference>
<organism evidence="5 7">
    <name type="scientific">Treponema peruense</name>
    <dbReference type="NCBI Taxonomy" id="2787628"/>
    <lineage>
        <taxon>Bacteria</taxon>
        <taxon>Pseudomonadati</taxon>
        <taxon>Spirochaetota</taxon>
        <taxon>Spirochaetia</taxon>
        <taxon>Spirochaetales</taxon>
        <taxon>Treponemataceae</taxon>
        <taxon>Treponema</taxon>
    </lineage>
</organism>
<comment type="caution">
    <text evidence="2">Lacks conserved residue(s) required for the propagation of feature annotation.</text>
</comment>
<dbReference type="GO" id="GO:0003697">
    <property type="term" value="F:single-stranded DNA binding"/>
    <property type="evidence" value="ECO:0007669"/>
    <property type="project" value="UniProtKB-UniRule"/>
</dbReference>
<dbReference type="GO" id="GO:0009295">
    <property type="term" value="C:nucleoid"/>
    <property type="evidence" value="ECO:0007669"/>
    <property type="project" value="TreeGrafter"/>
</dbReference>
<dbReference type="PANTHER" id="PTHR10302:SF27">
    <property type="entry name" value="SINGLE-STRANDED DNA-BINDING PROTEIN"/>
    <property type="match status" value="1"/>
</dbReference>
<dbReference type="CDD" id="cd04496">
    <property type="entry name" value="SSB_OBF"/>
    <property type="match status" value="1"/>
</dbReference>
<dbReference type="PANTHER" id="PTHR10302">
    <property type="entry name" value="SINGLE-STRANDED DNA-BINDING PROTEIN"/>
    <property type="match status" value="1"/>
</dbReference>
<dbReference type="EMBL" id="CP064936">
    <property type="protein sequence ID" value="QQA01353.1"/>
    <property type="molecule type" value="Genomic_DNA"/>
</dbReference>